<dbReference type="EMBL" id="CP138359">
    <property type="protein sequence ID" value="WPF81834.1"/>
    <property type="molecule type" value="Genomic_DNA"/>
</dbReference>
<dbReference type="PANTHER" id="PTHR43071:SF1">
    <property type="entry name" value="2-AMINO-4-HYDROXY-6-HYDROXYMETHYLDIHYDROPTERIDINE PYROPHOSPHOKINASE"/>
    <property type="match status" value="1"/>
</dbReference>
<evidence type="ECO:0000256" key="12">
    <source>
        <dbReference type="ARBA" id="ARBA00023239"/>
    </source>
</evidence>
<dbReference type="NCBIfam" id="TIGR01498">
    <property type="entry name" value="folK"/>
    <property type="match status" value="1"/>
</dbReference>
<dbReference type="GO" id="GO:0005524">
    <property type="term" value="F:ATP binding"/>
    <property type="evidence" value="ECO:0007669"/>
    <property type="project" value="UniProtKB-KW"/>
</dbReference>
<comment type="pathway">
    <text evidence="4">Cofactor biosynthesis; tetrahydrofolate biosynthesis; 2-amino-4-hydroxy-6-hydroxymethyl-7,8-dihydropteridine diphosphate from 7,8-dihydroneopterin triphosphate: step 4/4.</text>
</comment>
<dbReference type="GO" id="GO:0003848">
    <property type="term" value="F:2-amino-4-hydroxy-6-hydroxymethyldihydropteridine diphosphokinase activity"/>
    <property type="evidence" value="ECO:0007669"/>
    <property type="project" value="UniProtKB-EC"/>
</dbReference>
<evidence type="ECO:0000256" key="4">
    <source>
        <dbReference type="ARBA" id="ARBA00005051"/>
    </source>
</evidence>
<keyword evidence="12 13" id="KW-0456">Lyase</keyword>
<dbReference type="Gene3D" id="3.30.70.560">
    <property type="entry name" value="7,8-Dihydro-6-hydroxymethylpterin-pyrophosphokinase HPPK"/>
    <property type="match status" value="1"/>
</dbReference>
<dbReference type="KEGG" id="sbil:SANBI_003153"/>
<feature type="compositionally biased region" description="Low complexity" evidence="14">
    <location>
        <begin position="702"/>
        <end position="714"/>
    </location>
</feature>
<evidence type="ECO:0000256" key="8">
    <source>
        <dbReference type="ARBA" id="ARBA00022741"/>
    </source>
</evidence>
<dbReference type="EC" id="4.1.2.25" evidence="13"/>
<feature type="region of interest" description="Disordered" evidence="14">
    <location>
        <begin position="702"/>
        <end position="940"/>
    </location>
</feature>
<sequence length="1243" mass="128105">MSTLVQRSVLDASGFPLDQIQILGIAARGFHGVLESEREAGQDFSADVTLYLDTRAAARDDDLDETVNYALVAQDVVDILTGAPVDLIETVAEQIAAAILDRPLVASVDVTVHKPQAPIPVPFSDVTVTINRDRLNVPVVASPVAPALDEIPLADRAAEPVALPVEGDAPQPVPGLPAGVEEPAVALTALPAVVPAPADLPEAFEPVALRVDEVDHAPEAEAPQPSANPTLDLPLGVLTAPVAAREADPASYGESELHLESDLVHDGDETSEDSAPASRAGTASDGAPSGLPEVAAVPPLDEAALAEQARLSEEVRRPEVFGLRPRTEVHDRSETNVSPAADPDDEAREVSTGQDVDPAQDVVDETVDVTSSAAAPDEAEVPPAHEGLETDESAPAAGDAPAVDERTVGTTGEEPAATERPGGRQPSAAFFAAASAAVLNASRERAPLSFEELLNPTAATAPSEVAASEQAPDAAADAAASHRDESSAGEPTQVVQTAPADEDGPRDDAADEADQEHGAPTGAAAGLVSADEGDADAETAHGEPVHHETSHDETSHDETAHDETAHDETAHDETAHDETAHDETAHDETAHDETEHDETAHHSAGLDGSSHSSATAEETVVGSAPGDVGTPPSETGDSPRLDETQVMAPVRDEHVSAPVVEQDGDGDVYAPDDERAEQVTSPASEDDAPYVPEFALAPLAPFTPPTAVVPTEAEQQTVPGWTPEHRTDETQADALDTDEGPAGTDDALTGAGEAWSDDLGSDRTIGDEHSASRPSVDETAVLEPVVPDALAPETAVVDTSTSSLVGDPAAHTEVSEHGEHLDRTEDAGDEDSADGEDGHLAADDSSPAEASEPEPEPEPEPEQTGSGPVPEAPAVDHESAVDQLTTPTAPVPVVTATSGEGLPTDETGAATSVPTGVPSLGLGTQTVAGPFGDLSEPEDAHQMPLQLDRMDARPDEPVDAVLALGANLGDAQGTLRRAVAELGTLTGVDVVEVGPLARTAAVGGPEQPDFLNTVVIVRTTLSPRELLLGCQSVEAGNGRVRDVRWGPRTLDIDIVVYGDVIGSAPDLELPHPRANERAFVLAPWAHLSPDAHLPGLGGGPVAALAATAHDREGIRWLALDWLHDAEVPTAAQVRRPATVAPALTAVQVVSVPQPETDQDVDQEPAGEDAGQTGYLPEPAEPAGAAETDPASADHEHTTDGLPASSDEDVAPSDEGFGWPGGPPVIEHPELQDDDSPASPDRPV</sequence>
<feature type="region of interest" description="Disordered" evidence="14">
    <location>
        <begin position="265"/>
        <end position="294"/>
    </location>
</feature>
<dbReference type="NCBIfam" id="TIGR00525">
    <property type="entry name" value="folB"/>
    <property type="match status" value="1"/>
</dbReference>
<accession>A0AAF0Z4G9</accession>
<comment type="catalytic activity">
    <reaction evidence="1">
        <text>6-hydroxymethyl-7,8-dihydropterin + ATP = (7,8-dihydropterin-6-yl)methyl diphosphate + AMP + H(+)</text>
        <dbReference type="Rhea" id="RHEA:11412"/>
        <dbReference type="ChEBI" id="CHEBI:15378"/>
        <dbReference type="ChEBI" id="CHEBI:30616"/>
        <dbReference type="ChEBI" id="CHEBI:44841"/>
        <dbReference type="ChEBI" id="CHEBI:72950"/>
        <dbReference type="ChEBI" id="CHEBI:456215"/>
        <dbReference type="EC" id="2.7.6.3"/>
    </reaction>
</comment>
<dbReference type="InterPro" id="IPR000550">
    <property type="entry name" value="Hppk"/>
</dbReference>
<dbReference type="GO" id="GO:0046654">
    <property type="term" value="P:tetrahydrofolate biosynthetic process"/>
    <property type="evidence" value="ECO:0007669"/>
    <property type="project" value="UniProtKB-UniRule"/>
</dbReference>
<dbReference type="SMART" id="SM00905">
    <property type="entry name" value="FolB"/>
    <property type="match status" value="1"/>
</dbReference>
<feature type="compositionally biased region" description="Low complexity" evidence="14">
    <location>
        <begin position="464"/>
        <end position="479"/>
    </location>
</feature>
<feature type="compositionally biased region" description="Basic and acidic residues" evidence="14">
    <location>
        <begin position="813"/>
        <end position="826"/>
    </location>
</feature>
<evidence type="ECO:0000256" key="5">
    <source>
        <dbReference type="ARBA" id="ARBA00005708"/>
    </source>
</evidence>
<feature type="compositionally biased region" description="Low complexity" evidence="14">
    <location>
        <begin position="1176"/>
        <end position="1190"/>
    </location>
</feature>
<dbReference type="InterPro" id="IPR035907">
    <property type="entry name" value="Hppk_sf"/>
</dbReference>
<dbReference type="GO" id="GO:0046656">
    <property type="term" value="P:folic acid biosynthetic process"/>
    <property type="evidence" value="ECO:0007669"/>
    <property type="project" value="UniProtKB-UniRule"/>
</dbReference>
<feature type="compositionally biased region" description="Acidic residues" evidence="14">
    <location>
        <begin position="662"/>
        <end position="671"/>
    </location>
</feature>
<dbReference type="RefSeq" id="WP_319156688.1">
    <property type="nucleotide sequence ID" value="NZ_CP138359.1"/>
</dbReference>
<dbReference type="Pfam" id="PF01288">
    <property type="entry name" value="HPPK"/>
    <property type="match status" value="1"/>
</dbReference>
<evidence type="ECO:0000256" key="3">
    <source>
        <dbReference type="ARBA" id="ARBA00005013"/>
    </source>
</evidence>
<dbReference type="EC" id="2.7.6.3" evidence="13"/>
<dbReference type="Pfam" id="PF02152">
    <property type="entry name" value="FolB"/>
    <property type="match status" value="1"/>
</dbReference>
<gene>
    <name evidence="16" type="primary">folK</name>
    <name evidence="16" type="ORF">SANBI_003153</name>
</gene>
<comment type="pathway">
    <text evidence="3 13">Cofactor biosynthesis; tetrahydrofolate biosynthesis; 2-amino-4-hydroxy-6-hydroxymethyl-7,8-dihydropteridine diphosphate from 7,8-dihydroneopterin triphosphate: step 3/4.</text>
</comment>
<evidence type="ECO:0000313" key="16">
    <source>
        <dbReference type="EMBL" id="WPF81834.1"/>
    </source>
</evidence>
<feature type="compositionally biased region" description="Acidic residues" evidence="14">
    <location>
        <begin position="500"/>
        <end position="514"/>
    </location>
</feature>
<evidence type="ECO:0000256" key="13">
    <source>
        <dbReference type="RuleBase" id="RU362079"/>
    </source>
</evidence>
<evidence type="ECO:0000256" key="14">
    <source>
        <dbReference type="SAM" id="MobiDB-lite"/>
    </source>
</evidence>
<evidence type="ECO:0000256" key="9">
    <source>
        <dbReference type="ARBA" id="ARBA00022777"/>
    </source>
</evidence>
<feature type="compositionally biased region" description="Acidic residues" evidence="14">
    <location>
        <begin position="851"/>
        <end position="861"/>
    </location>
</feature>
<feature type="domain" description="7,8-dihydro-6-hydroxymethylpterin-pyrophosphokinase" evidence="15">
    <location>
        <begin position="1044"/>
        <end position="1055"/>
    </location>
</feature>
<comment type="similarity">
    <text evidence="6">In the N-terminal section; belongs to the DHNA family.</text>
</comment>
<dbReference type="CDD" id="cd00534">
    <property type="entry name" value="DHNA_DHNTPE"/>
    <property type="match status" value="1"/>
</dbReference>
<name>A0AAF0Z4G9_9MICO</name>
<comment type="catalytic activity">
    <reaction evidence="2 13">
        <text>7,8-dihydroneopterin = 6-hydroxymethyl-7,8-dihydropterin + glycolaldehyde</text>
        <dbReference type="Rhea" id="RHEA:10540"/>
        <dbReference type="ChEBI" id="CHEBI:17001"/>
        <dbReference type="ChEBI" id="CHEBI:17071"/>
        <dbReference type="ChEBI" id="CHEBI:44841"/>
        <dbReference type="EC" id="4.1.2.25"/>
    </reaction>
</comment>
<dbReference type="SUPFAM" id="SSF55083">
    <property type="entry name" value="6-hydroxymethyl-7,8-dihydropterin pyrophosphokinase, HPPK"/>
    <property type="match status" value="1"/>
</dbReference>
<dbReference type="CDD" id="cd00483">
    <property type="entry name" value="HPPK"/>
    <property type="match status" value="1"/>
</dbReference>
<feature type="compositionally biased region" description="Low complexity" evidence="14">
    <location>
        <begin position="885"/>
        <end position="897"/>
    </location>
</feature>
<keyword evidence="10" id="KW-0067">ATP-binding</keyword>
<dbReference type="GO" id="GO:0004150">
    <property type="term" value="F:dihydroneopterin aldolase activity"/>
    <property type="evidence" value="ECO:0007669"/>
    <property type="project" value="UniProtKB-UniRule"/>
</dbReference>
<dbReference type="Proteomes" id="UP001304340">
    <property type="component" value="Chromosome"/>
</dbReference>
<reference evidence="17" key="1">
    <citation type="submission" date="2023-11" db="EMBL/GenBank/DDBJ databases">
        <authorList>
            <person name="Helweg L.P."/>
            <person name="Kiel A."/>
            <person name="Hitz F."/>
            <person name="Ruckert-Reed C."/>
            <person name="Busche T."/>
            <person name="Kaltschmidt B."/>
            <person name="Kaltschmidt C."/>
        </authorList>
    </citation>
    <scope>NUCLEOTIDE SEQUENCE [LARGE SCALE GENOMIC DNA]</scope>
    <source>
        <strain evidence="17">4.1</strain>
    </source>
</reference>
<feature type="compositionally biased region" description="Acidic residues" evidence="14">
    <location>
        <begin position="1156"/>
        <end position="1166"/>
    </location>
</feature>
<feature type="compositionally biased region" description="Basic and acidic residues" evidence="14">
    <location>
        <begin position="322"/>
        <end position="334"/>
    </location>
</feature>
<proteinExistence type="inferred from homology"/>
<evidence type="ECO:0000259" key="15">
    <source>
        <dbReference type="PROSITE" id="PS00794"/>
    </source>
</evidence>
<evidence type="ECO:0000256" key="1">
    <source>
        <dbReference type="ARBA" id="ARBA00000198"/>
    </source>
</evidence>
<keyword evidence="8" id="KW-0547">Nucleotide-binding</keyword>
<feature type="compositionally biased region" description="Basic and acidic residues" evidence="14">
    <location>
        <begin position="538"/>
        <end position="601"/>
    </location>
</feature>
<evidence type="ECO:0000256" key="7">
    <source>
        <dbReference type="ARBA" id="ARBA00022679"/>
    </source>
</evidence>
<feature type="compositionally biased region" description="Basic and acidic residues" evidence="14">
    <location>
        <begin position="760"/>
        <end position="771"/>
    </location>
</feature>
<dbReference type="SUPFAM" id="SSF55620">
    <property type="entry name" value="Tetrahydrobiopterin biosynthesis enzymes-like"/>
    <property type="match status" value="1"/>
</dbReference>
<comment type="function">
    <text evidence="13">Catalyzes the conversion of 7,8-dihydroneopterin to 6-hydroxymethyl-7,8-dihydropterin.</text>
</comment>
<dbReference type="InterPro" id="IPR043133">
    <property type="entry name" value="GTP-CH-I_C/QueF"/>
</dbReference>
<evidence type="ECO:0000256" key="10">
    <source>
        <dbReference type="ARBA" id="ARBA00022840"/>
    </source>
</evidence>
<evidence type="ECO:0000256" key="2">
    <source>
        <dbReference type="ARBA" id="ARBA00001353"/>
    </source>
</evidence>
<dbReference type="GO" id="GO:0016301">
    <property type="term" value="F:kinase activity"/>
    <property type="evidence" value="ECO:0007669"/>
    <property type="project" value="UniProtKB-KW"/>
</dbReference>
<keyword evidence="11 13" id="KW-0289">Folate biosynthesis</keyword>
<comment type="similarity">
    <text evidence="5 13">Belongs to the DHNA family.</text>
</comment>
<feature type="region of interest" description="Disordered" evidence="14">
    <location>
        <begin position="460"/>
        <end position="689"/>
    </location>
</feature>
<feature type="compositionally biased region" description="Low complexity" evidence="14">
    <location>
        <begin position="368"/>
        <end position="385"/>
    </location>
</feature>
<dbReference type="AlphaFoldDB" id="A0AAF0Z4G9"/>
<keyword evidence="7 16" id="KW-0808">Transferase</keyword>
<keyword evidence="17" id="KW-1185">Reference proteome</keyword>
<keyword evidence="9" id="KW-0418">Kinase</keyword>
<protein>
    <recommendedName>
        <fullName evidence="13">Bifunctional folate synthesis protein</fullName>
    </recommendedName>
    <domain>
        <recommendedName>
            <fullName evidence="13">Dihydroneopterin aldolase</fullName>
            <shortName evidence="13">DHNA</shortName>
            <ecNumber evidence="13">4.1.2.25</ecNumber>
        </recommendedName>
        <alternativeName>
            <fullName evidence="13">7,8-dihydroneopterin aldolase</fullName>
        </alternativeName>
    </domain>
    <domain>
        <recommendedName>
            <fullName evidence="13">2-amino-4-hydroxy-6-hydroxymethyldihydropteridine pyrophosphokinase</fullName>
            <ecNumber evidence="13">2.7.6.3</ecNumber>
        </recommendedName>
        <alternativeName>
            <fullName evidence="13">6-hydroxymethyl-7,8-dihydropterin pyrophosphokinase</fullName>
            <shortName evidence="13">PPPK</shortName>
        </alternativeName>
        <alternativeName>
            <fullName evidence="13">7,8-dihydro-6-hydroxymethylpterin pyrophosphokinase</fullName>
            <shortName evidence="13">HPPK</shortName>
        </alternativeName>
    </domain>
</protein>
<evidence type="ECO:0000256" key="6">
    <source>
        <dbReference type="ARBA" id="ARBA00009640"/>
    </source>
</evidence>
<dbReference type="FunFam" id="3.30.1130.10:FF:000003">
    <property type="entry name" value="7,8-dihydroneopterin aldolase"/>
    <property type="match status" value="1"/>
</dbReference>
<evidence type="ECO:0000313" key="17">
    <source>
        <dbReference type="Proteomes" id="UP001304340"/>
    </source>
</evidence>
<dbReference type="PANTHER" id="PTHR43071">
    <property type="entry name" value="2-AMINO-4-HYDROXY-6-HYDROXYMETHYLDIHYDROPTERIDINE PYROPHOSPHOKINASE"/>
    <property type="match status" value="1"/>
</dbReference>
<dbReference type="InterPro" id="IPR006157">
    <property type="entry name" value="FolB_dom"/>
</dbReference>
<dbReference type="Gene3D" id="3.30.1130.10">
    <property type="match status" value="1"/>
</dbReference>
<dbReference type="NCBIfam" id="TIGR00526">
    <property type="entry name" value="folB_dom"/>
    <property type="match status" value="1"/>
</dbReference>
<feature type="region of interest" description="Disordered" evidence="14">
    <location>
        <begin position="1153"/>
        <end position="1243"/>
    </location>
</feature>
<evidence type="ECO:0000256" key="11">
    <source>
        <dbReference type="ARBA" id="ARBA00022909"/>
    </source>
</evidence>
<dbReference type="InterPro" id="IPR006156">
    <property type="entry name" value="Dihydroneopterin_aldolase"/>
</dbReference>
<feature type="region of interest" description="Disordered" evidence="14">
    <location>
        <begin position="322"/>
        <end position="425"/>
    </location>
</feature>
<organism evidence="16 17">
    <name type="scientific">Sanguibacter biliveldensis</name>
    <dbReference type="NCBI Taxonomy" id="3030830"/>
    <lineage>
        <taxon>Bacteria</taxon>
        <taxon>Bacillati</taxon>
        <taxon>Actinomycetota</taxon>
        <taxon>Actinomycetes</taxon>
        <taxon>Micrococcales</taxon>
        <taxon>Sanguibacteraceae</taxon>
        <taxon>Sanguibacter</taxon>
    </lineage>
</organism>
<dbReference type="PROSITE" id="PS00794">
    <property type="entry name" value="HPPK"/>
    <property type="match status" value="1"/>
</dbReference>